<dbReference type="Proteomes" id="UP001144612">
    <property type="component" value="Unassembled WGS sequence"/>
</dbReference>
<evidence type="ECO:0000313" key="3">
    <source>
        <dbReference type="Proteomes" id="UP001144612"/>
    </source>
</evidence>
<feature type="transmembrane region" description="Helical" evidence="1">
    <location>
        <begin position="12"/>
        <end position="32"/>
    </location>
</feature>
<keyword evidence="3" id="KW-1185">Reference proteome</keyword>
<organism evidence="2 3">
    <name type="scientific">Clostridium brassicae</name>
    <dbReference type="NCBI Taxonomy" id="2999072"/>
    <lineage>
        <taxon>Bacteria</taxon>
        <taxon>Bacillati</taxon>
        <taxon>Bacillota</taxon>
        <taxon>Clostridia</taxon>
        <taxon>Eubacteriales</taxon>
        <taxon>Clostridiaceae</taxon>
        <taxon>Clostridium</taxon>
    </lineage>
</organism>
<gene>
    <name evidence="2" type="ORF">OW729_00530</name>
</gene>
<dbReference type="SUPFAM" id="SSF69318">
    <property type="entry name" value="Integrin alpha N-terminal domain"/>
    <property type="match status" value="1"/>
</dbReference>
<evidence type="ECO:0000313" key="2">
    <source>
        <dbReference type="EMBL" id="MCY6957081.1"/>
    </source>
</evidence>
<proteinExistence type="predicted"/>
<dbReference type="RefSeq" id="WP_268059440.1">
    <property type="nucleotide sequence ID" value="NZ_JAPQFJ010000001.1"/>
</dbReference>
<comment type="caution">
    <text evidence="2">The sequence shown here is derived from an EMBL/GenBank/DDBJ whole genome shotgun (WGS) entry which is preliminary data.</text>
</comment>
<protein>
    <submittedName>
        <fullName evidence="2">VCBS repeat-containing protein</fullName>
    </submittedName>
</protein>
<dbReference type="InterPro" id="IPR028994">
    <property type="entry name" value="Integrin_alpha_N"/>
</dbReference>
<sequence length="316" mass="36588">MKFKVFFIKRKHIYYSVLILLVFIFFIIFTNLKSKDISSPTFSINSDKKTYKADLTGDGNNDILYITTLKGKYYLQVNTDKNSTYIQPNKNINTLGTYTPYWSARVKLLDINRDRIPEIFIQSSEKNKPIQHGFLYNNGKFQTIFSSHNNILGFIDCSNNKTPKLISGNISKDGFQFYNYILIQNELKKYTYNYEEKFAGKNIILSFINLITSGVNSSSIIDKNIFSNDVDKSSLYTIDALINSDTIYTFQDAQFIDIKSDNNGNPSQMQWILNFRGISNNNPSSIKNYTFKLLLKSDKSSNDSYYYKIFSISQIQ</sequence>
<name>A0ABT4D756_9CLOT</name>
<dbReference type="EMBL" id="JAPQFJ010000001">
    <property type="protein sequence ID" value="MCY6957081.1"/>
    <property type="molecule type" value="Genomic_DNA"/>
</dbReference>
<reference evidence="2" key="1">
    <citation type="submission" date="2022-12" db="EMBL/GenBank/DDBJ databases">
        <title>Clostridium sp. nov., isolated from industrial wastewater.</title>
        <authorList>
            <person name="Jiayan W."/>
        </authorList>
    </citation>
    <scope>NUCLEOTIDE SEQUENCE</scope>
    <source>
        <strain evidence="2">ZC22-4</strain>
    </source>
</reference>
<keyword evidence="1" id="KW-0472">Membrane</keyword>
<accession>A0ABT4D756</accession>
<keyword evidence="1" id="KW-1133">Transmembrane helix</keyword>
<evidence type="ECO:0000256" key="1">
    <source>
        <dbReference type="SAM" id="Phobius"/>
    </source>
</evidence>
<keyword evidence="1" id="KW-0812">Transmembrane</keyword>